<feature type="transmembrane region" description="Helical" evidence="1">
    <location>
        <begin position="96"/>
        <end position="120"/>
    </location>
</feature>
<sequence length="421" mass="45207">MAQAQERLVIRYRNRLLGLGETYEANLPVFALMSAVLAIPVTGLVRVVQMFTVTGSRLWLGVLGVLPGFVLAVVSLVAVIWAFGSAKQAGARAYGVGLLVSVLAPVLAVEATAGIVTLLWRHGAIVAAHGAAPGLWASERFFLWHTLDAIPFLEIGDTFGWGEPTDLAGGAPSWIVVGLKLLVLIPLARLLVSAFWWLRAKESRTPGDEFWLDSPAGFLMPLLGVTAAAYAFLIWLWPSDSWLARLLDDLVPASVDVAGRHLPLAWVTPSVQWLVGGLLLMFGVFLGMNLIIMLFARFESVTAMAAAVLMTLLWMHIALIMTAAVVILFVRGGIATATPPLPPDAPLTAGIGDQVWGFVNAVPGLDIPKTTHWTRHHAFSGWPVGVLTLGLRLSVVVALLGLLWLLGRLVRSGRNEAAEPD</sequence>
<keyword evidence="3" id="KW-1185">Reference proteome</keyword>
<feature type="transmembrane region" description="Helical" evidence="1">
    <location>
        <begin position="273"/>
        <end position="295"/>
    </location>
</feature>
<dbReference type="EMBL" id="SNXZ01000002">
    <property type="protein sequence ID" value="TDQ00829.1"/>
    <property type="molecule type" value="Genomic_DNA"/>
</dbReference>
<evidence type="ECO:0000313" key="2">
    <source>
        <dbReference type="EMBL" id="TDQ00829.1"/>
    </source>
</evidence>
<feature type="transmembrane region" description="Helical" evidence="1">
    <location>
        <begin position="174"/>
        <end position="198"/>
    </location>
</feature>
<feature type="transmembrane region" description="Helical" evidence="1">
    <location>
        <begin position="307"/>
        <end position="330"/>
    </location>
</feature>
<dbReference type="OrthoDB" id="3669152at2"/>
<keyword evidence="1" id="KW-1133">Transmembrane helix</keyword>
<keyword evidence="1" id="KW-0812">Transmembrane</keyword>
<evidence type="ECO:0000313" key="3">
    <source>
        <dbReference type="Proteomes" id="UP000295444"/>
    </source>
</evidence>
<reference evidence="2 3" key="1">
    <citation type="submission" date="2019-03" db="EMBL/GenBank/DDBJ databases">
        <title>Genomic Encyclopedia of Type Strains, Phase IV (KMG-IV): sequencing the most valuable type-strain genomes for metagenomic binning, comparative biology and taxonomic classification.</title>
        <authorList>
            <person name="Goeker M."/>
        </authorList>
    </citation>
    <scope>NUCLEOTIDE SEQUENCE [LARGE SCALE GENOMIC DNA]</scope>
    <source>
        <strain evidence="2 3">DSM 45361</strain>
    </source>
</reference>
<dbReference type="AlphaFoldDB" id="A0A4R6SIU5"/>
<gene>
    <name evidence="2" type="ORF">EV186_102695</name>
</gene>
<dbReference type="Proteomes" id="UP000295444">
    <property type="component" value="Unassembled WGS sequence"/>
</dbReference>
<organism evidence="2 3">
    <name type="scientific">Labedaea rhizosphaerae</name>
    <dbReference type="NCBI Taxonomy" id="598644"/>
    <lineage>
        <taxon>Bacteria</taxon>
        <taxon>Bacillati</taxon>
        <taxon>Actinomycetota</taxon>
        <taxon>Actinomycetes</taxon>
        <taxon>Pseudonocardiales</taxon>
        <taxon>Pseudonocardiaceae</taxon>
        <taxon>Labedaea</taxon>
    </lineage>
</organism>
<accession>A0A4R6SIU5</accession>
<proteinExistence type="predicted"/>
<dbReference type="RefSeq" id="WP_133849491.1">
    <property type="nucleotide sequence ID" value="NZ_SNXZ01000002.1"/>
</dbReference>
<feature type="transmembrane region" description="Helical" evidence="1">
    <location>
        <begin position="27"/>
        <end position="48"/>
    </location>
</feature>
<feature type="transmembrane region" description="Helical" evidence="1">
    <location>
        <begin position="218"/>
        <end position="237"/>
    </location>
</feature>
<feature type="transmembrane region" description="Helical" evidence="1">
    <location>
        <begin position="382"/>
        <end position="406"/>
    </location>
</feature>
<evidence type="ECO:0000256" key="1">
    <source>
        <dbReference type="SAM" id="Phobius"/>
    </source>
</evidence>
<protein>
    <submittedName>
        <fullName evidence="2">Uncharacterized protein</fullName>
    </submittedName>
</protein>
<keyword evidence="1" id="KW-0472">Membrane</keyword>
<name>A0A4R6SIU5_LABRH</name>
<feature type="transmembrane region" description="Helical" evidence="1">
    <location>
        <begin position="60"/>
        <end position="84"/>
    </location>
</feature>
<comment type="caution">
    <text evidence="2">The sequence shown here is derived from an EMBL/GenBank/DDBJ whole genome shotgun (WGS) entry which is preliminary data.</text>
</comment>